<name>A8CAB4_9ACTN</name>
<dbReference type="Gene3D" id="3.40.50.150">
    <property type="entry name" value="Vaccinia Virus protein VP39"/>
    <property type="match status" value="1"/>
</dbReference>
<comment type="similarity">
    <text evidence="8">Belongs to the methyltransferase TylF/MycF family.</text>
</comment>
<keyword evidence="2 9" id="KW-0489">Methyltransferase</keyword>
<comment type="pathway">
    <text evidence="1">Antibiotic biosynthesis.</text>
</comment>
<reference evidence="9" key="2">
    <citation type="submission" date="2007-10" db="EMBL/GenBank/DDBJ databases">
        <title>Engineered biosynthesis of hybrid macrolide polyketides containing D-angolosamine and D-mycaminose.</title>
        <authorList>
            <person name="Kaulman U."/>
            <person name="Haydock S.F."/>
            <person name="Kaja A.L."/>
            <person name="Carletti I."/>
            <person name="Lill R.E."/>
            <person name="Read E."/>
            <person name="Sheehan L.S."/>
            <person name="Low L."/>
            <person name="Fernandez M.-J."/>
            <person name="Groll F."/>
            <person name="Mc Arthur H."/>
            <person name="Leadlay P.F."/>
            <person name="Wilkinson B."/>
            <person name="Gaisser S."/>
        </authorList>
    </citation>
    <scope>NUCLEOTIDE SEQUENCE</scope>
    <source>
        <strain evidence="9">ATCC 23956</strain>
    </source>
</reference>
<dbReference type="PANTHER" id="PTHR40036:SF1">
    <property type="entry name" value="MACROCIN O-METHYLTRANSFERASE"/>
    <property type="match status" value="1"/>
</dbReference>
<evidence type="ECO:0000256" key="4">
    <source>
        <dbReference type="ARBA" id="ARBA00022691"/>
    </source>
</evidence>
<dbReference type="AlphaFoldDB" id="A8CAB4"/>
<accession>A8CAB4</accession>
<dbReference type="GO" id="GO:0032259">
    <property type="term" value="P:methylation"/>
    <property type="evidence" value="ECO:0007669"/>
    <property type="project" value="UniProtKB-KW"/>
</dbReference>
<dbReference type="InterPro" id="IPR008884">
    <property type="entry name" value="TylF_MeTrfase"/>
</dbReference>
<dbReference type="InterPro" id="IPR029063">
    <property type="entry name" value="SAM-dependent_MTases_sf"/>
</dbReference>
<proteinExistence type="inferred from homology"/>
<dbReference type="SUPFAM" id="SSF53335">
    <property type="entry name" value="S-adenosyl-L-methionine-dependent methyltransferases"/>
    <property type="match status" value="1"/>
</dbReference>
<protein>
    <submittedName>
        <fullName evidence="9">O-methyltransferase</fullName>
    </submittedName>
</protein>
<evidence type="ECO:0000256" key="2">
    <source>
        <dbReference type="ARBA" id="ARBA00022603"/>
    </source>
</evidence>
<dbReference type="PANTHER" id="PTHR40036">
    <property type="entry name" value="MACROCIN O-METHYLTRANSFERASE"/>
    <property type="match status" value="1"/>
</dbReference>
<dbReference type="Pfam" id="PF05711">
    <property type="entry name" value="TylF"/>
    <property type="match status" value="1"/>
</dbReference>
<keyword evidence="3 9" id="KW-0808">Transferase</keyword>
<reference evidence="9" key="1">
    <citation type="submission" date="2007-07" db="EMBL/GenBank/DDBJ databases">
        <authorList>
            <person name="haydock S.F."/>
            <person name="Leadlay P.F."/>
        </authorList>
    </citation>
    <scope>NUCLEOTIDE SEQUENCE</scope>
    <source>
        <strain evidence="9">ATCC 23956</strain>
    </source>
</reference>
<keyword evidence="6" id="KW-0460">Magnesium</keyword>
<evidence type="ECO:0000256" key="3">
    <source>
        <dbReference type="ARBA" id="ARBA00022679"/>
    </source>
</evidence>
<dbReference type="GO" id="GO:0008168">
    <property type="term" value="F:methyltransferase activity"/>
    <property type="evidence" value="ECO:0007669"/>
    <property type="project" value="UniProtKB-KW"/>
</dbReference>
<dbReference type="FunFam" id="3.40.50.150:FF:000331">
    <property type="entry name" value="Macrocin O-methyltransferase"/>
    <property type="match status" value="1"/>
</dbReference>
<sequence length="272" mass="30475">MGTRQAPVLPPRWRIPLTVATADGRDLYLALLKKVVTNMIYEDPTHAAGLITDPRFDREARESGEDYPVVAHTMIGMKRLDNLHQCVEDVLRDGVPGDVIETGVWRGGACIFARGVLKAHGVTDRTVWVADSFQGFPKTESDDHPMDVEMDLHQYNDAVSLPTGLDTVRENFARYGLLDDQVRFLPGWFKDTMPTAPVERLAVMRLDGDSYGATMDVLTHLYGKLSPGGYVIVDDYCIPACRQAVHDFRDRMGIDDEIHQVDRQGAYWRNGG</sequence>
<dbReference type="GO" id="GO:0046872">
    <property type="term" value="F:metal ion binding"/>
    <property type="evidence" value="ECO:0007669"/>
    <property type="project" value="UniProtKB-KW"/>
</dbReference>
<evidence type="ECO:0000256" key="6">
    <source>
        <dbReference type="ARBA" id="ARBA00022842"/>
    </source>
</evidence>
<evidence type="ECO:0000256" key="8">
    <source>
        <dbReference type="ARBA" id="ARBA00060900"/>
    </source>
</evidence>
<evidence type="ECO:0000313" key="9">
    <source>
        <dbReference type="EMBL" id="ABV49599.1"/>
    </source>
</evidence>
<dbReference type="GO" id="GO:0017000">
    <property type="term" value="P:antibiotic biosynthetic process"/>
    <property type="evidence" value="ECO:0007669"/>
    <property type="project" value="UniProtKB-KW"/>
</dbReference>
<evidence type="ECO:0000256" key="1">
    <source>
        <dbReference type="ARBA" id="ARBA00004792"/>
    </source>
</evidence>
<evidence type="ECO:0000256" key="5">
    <source>
        <dbReference type="ARBA" id="ARBA00022723"/>
    </source>
</evidence>
<keyword evidence="7" id="KW-0045">Antibiotic biosynthesis</keyword>
<evidence type="ECO:0000256" key="7">
    <source>
        <dbReference type="ARBA" id="ARBA00023194"/>
    </source>
</evidence>
<organism evidence="9">
    <name type="scientific">Streptomyces eurythermus</name>
    <dbReference type="NCBI Taxonomy" id="42237"/>
    <lineage>
        <taxon>Bacteria</taxon>
        <taxon>Bacillati</taxon>
        <taxon>Actinomycetota</taxon>
        <taxon>Actinomycetes</taxon>
        <taxon>Kitasatosporales</taxon>
        <taxon>Streptomycetaceae</taxon>
        <taxon>Streptomyces</taxon>
    </lineage>
</organism>
<keyword evidence="4" id="KW-0949">S-adenosyl-L-methionine</keyword>
<keyword evidence="5" id="KW-0479">Metal-binding</keyword>
<dbReference type="EMBL" id="EU038272">
    <property type="protein sequence ID" value="ABV49599.1"/>
    <property type="molecule type" value="Genomic_DNA"/>
</dbReference>